<proteinExistence type="predicted"/>
<feature type="domain" description="DUF7507" evidence="1">
    <location>
        <begin position="206"/>
        <end position="257"/>
    </location>
</feature>
<dbReference type="Proteomes" id="UP000221168">
    <property type="component" value="Unassembled WGS sequence"/>
</dbReference>
<name>A0A2G1QH06_9HYPH</name>
<feature type="non-terminal residue" evidence="2">
    <location>
        <position position="1"/>
    </location>
</feature>
<organism evidence="2 3">
    <name type="scientific">Zhengella mangrovi</name>
    <dbReference type="NCBI Taxonomy" id="1982044"/>
    <lineage>
        <taxon>Bacteria</taxon>
        <taxon>Pseudomonadati</taxon>
        <taxon>Pseudomonadota</taxon>
        <taxon>Alphaproteobacteria</taxon>
        <taxon>Hyphomicrobiales</taxon>
        <taxon>Notoacmeibacteraceae</taxon>
        <taxon>Zhengella</taxon>
    </lineage>
</organism>
<feature type="non-terminal residue" evidence="2">
    <location>
        <position position="261"/>
    </location>
</feature>
<reference evidence="2 3" key="1">
    <citation type="submission" date="2017-10" db="EMBL/GenBank/DDBJ databases">
        <title>Sedimentibacterium mangrovi gen. nov., sp. nov., a novel member of family Phyllobacteriacea isolated from mangrove sediment.</title>
        <authorList>
            <person name="Liao H."/>
            <person name="Tian Y."/>
        </authorList>
    </citation>
    <scope>NUCLEOTIDE SEQUENCE [LARGE SCALE GENOMIC DNA]</scope>
    <source>
        <strain evidence="2 3">X9-2-2</strain>
    </source>
</reference>
<dbReference type="OrthoDB" id="8100581at2"/>
<dbReference type="InterPro" id="IPR055354">
    <property type="entry name" value="DUF7507"/>
</dbReference>
<dbReference type="Pfam" id="PF24346">
    <property type="entry name" value="DUF7507"/>
    <property type="match status" value="2"/>
</dbReference>
<dbReference type="AlphaFoldDB" id="A0A2G1QH06"/>
<gene>
    <name evidence="2" type="ORF">CSC94_23950</name>
</gene>
<evidence type="ECO:0000313" key="2">
    <source>
        <dbReference type="EMBL" id="PHP64528.1"/>
    </source>
</evidence>
<evidence type="ECO:0000313" key="3">
    <source>
        <dbReference type="Proteomes" id="UP000221168"/>
    </source>
</evidence>
<sequence>SVHLNDTVNGVAVDPAVIVTTLVSDGGLTGVSVASDGTLAVPAAAPAGSYTVRYQICDPGQDPAIGCAVADATVLVIDATITLSKAEGAHTDVDGSGADSAGDTVAYQYAIAAPATNGAALAAIRLVDDKIGTLTVATPSSGDANGNGLLDPGETWLVTGLYTLVQADIDAGSVTNTAYAEGAAGSTTLQSNSDTVTAYLAGPPAPALALAKTWTFVTDANGDGKAGTGDVIRYAYAVTNTGNVAMANVSVSDVTNGNDPA</sequence>
<keyword evidence="3" id="KW-1185">Reference proteome</keyword>
<comment type="caution">
    <text evidence="2">The sequence shown here is derived from an EMBL/GenBank/DDBJ whole genome shotgun (WGS) entry which is preliminary data.</text>
</comment>
<dbReference type="EMBL" id="PDVP01000062">
    <property type="protein sequence ID" value="PHP64528.1"/>
    <property type="molecule type" value="Genomic_DNA"/>
</dbReference>
<feature type="domain" description="DUF7507" evidence="1">
    <location>
        <begin position="94"/>
        <end position="186"/>
    </location>
</feature>
<protein>
    <recommendedName>
        <fullName evidence="1">DUF7507 domain-containing protein</fullName>
    </recommendedName>
</protein>
<dbReference type="RefSeq" id="WP_133123113.1">
    <property type="nucleotide sequence ID" value="NZ_PDVP01000062.1"/>
</dbReference>
<accession>A0A2G1QH06</accession>
<evidence type="ECO:0000259" key="1">
    <source>
        <dbReference type="Pfam" id="PF24346"/>
    </source>
</evidence>